<name>H8I8U2_METCZ</name>
<evidence type="ECO:0000313" key="2">
    <source>
        <dbReference type="EMBL" id="AFC99996.1"/>
    </source>
</evidence>
<gene>
    <name evidence="2" type="ordered locus">Mtc_1243</name>
</gene>
<keyword evidence="1" id="KW-0472">Membrane</keyword>
<feature type="transmembrane region" description="Helical" evidence="1">
    <location>
        <begin position="7"/>
        <end position="27"/>
    </location>
</feature>
<dbReference type="GeneID" id="11971369"/>
<evidence type="ECO:0000313" key="3">
    <source>
        <dbReference type="Proteomes" id="UP000005233"/>
    </source>
</evidence>
<accession>H8I8U2</accession>
<sequence>MALGWRDILYFLMGLIAICLVVSFSAYQLTTYGSVRDALEGIAMQPSQVVGLHEQYDSMVEQFASGGGDTFTFRFGGQSIDVTAYQANGKGESQVIGIVLDKYAENLYNGNVQGSLSMAAGIAGASANAFYFLVSALLFAAFFIILALSYIQRWYETTMDMLKGAGKVILVMGAIAFISFLIMPAVVKSVMWASINTELGRDVVRVIEPRITGALLVNTLIVILFGALLYGAGFLLHMDTGEEEPGATGYPKFISRMKEAARARGTSPGRVPSKPGRRQL</sequence>
<feature type="transmembrane region" description="Helical" evidence="1">
    <location>
        <begin position="215"/>
        <end position="236"/>
    </location>
</feature>
<dbReference type="Proteomes" id="UP000005233">
    <property type="component" value="Chromosome"/>
</dbReference>
<dbReference type="eggNOG" id="arCOG11699">
    <property type="taxonomic scope" value="Archaea"/>
</dbReference>
<feature type="transmembrane region" description="Helical" evidence="1">
    <location>
        <begin position="129"/>
        <end position="148"/>
    </location>
</feature>
<dbReference type="RefSeq" id="WP_014405834.1">
    <property type="nucleotide sequence ID" value="NC_017034.1"/>
</dbReference>
<dbReference type="KEGG" id="mez:Mtc_1243"/>
<protein>
    <submittedName>
        <fullName evidence="2">Uncharacterized protein</fullName>
    </submittedName>
</protein>
<keyword evidence="3" id="KW-1185">Reference proteome</keyword>
<dbReference type="HOGENOM" id="CLU_992508_0_0_2"/>
<evidence type="ECO:0000256" key="1">
    <source>
        <dbReference type="SAM" id="Phobius"/>
    </source>
</evidence>
<dbReference type="STRING" id="1041930.Mtc_1243"/>
<dbReference type="EMBL" id="CP003243">
    <property type="protein sequence ID" value="AFC99996.1"/>
    <property type="molecule type" value="Genomic_DNA"/>
</dbReference>
<dbReference type="AlphaFoldDB" id="H8I8U2"/>
<dbReference type="OrthoDB" id="381370at2157"/>
<proteinExistence type="predicted"/>
<organism evidence="2 3">
    <name type="scientific">Methanocella conradii (strain DSM 24694 / JCM 17849 / CGMCC 1.5162 / HZ254)</name>
    <dbReference type="NCBI Taxonomy" id="1041930"/>
    <lineage>
        <taxon>Archaea</taxon>
        <taxon>Methanobacteriati</taxon>
        <taxon>Methanobacteriota</taxon>
        <taxon>Stenosarchaea group</taxon>
        <taxon>Methanomicrobia</taxon>
        <taxon>Methanocellales</taxon>
        <taxon>Methanocellaceae</taxon>
        <taxon>Methanocella</taxon>
    </lineage>
</organism>
<keyword evidence="1" id="KW-0812">Transmembrane</keyword>
<feature type="transmembrane region" description="Helical" evidence="1">
    <location>
        <begin position="168"/>
        <end position="195"/>
    </location>
</feature>
<reference evidence="2 3" key="1">
    <citation type="journal article" date="2012" name="J. Bacteriol.">
        <title>Complete genome sequence of a thermophilic methanogen, Methanocella conradii HZ254, isolated from Chinese rice field soil.</title>
        <authorList>
            <person name="Lu Z."/>
            <person name="Lu Y."/>
        </authorList>
    </citation>
    <scope>NUCLEOTIDE SEQUENCE [LARGE SCALE GENOMIC DNA]</scope>
    <source>
        <strain evidence="3">DSM 24694 / JCM 17849 / CGMCC 1.5162 / HZ254</strain>
    </source>
</reference>
<keyword evidence="1" id="KW-1133">Transmembrane helix</keyword>